<dbReference type="Pfam" id="PF00089">
    <property type="entry name" value="Trypsin"/>
    <property type="match status" value="1"/>
</dbReference>
<feature type="chain" id="PRO_5046281777" evidence="3">
    <location>
        <begin position="35"/>
        <end position="322"/>
    </location>
</feature>
<dbReference type="EMBL" id="JAVRFE010000037">
    <property type="protein sequence ID" value="MDT0458951.1"/>
    <property type="molecule type" value="Genomic_DNA"/>
</dbReference>
<feature type="signal peptide" evidence="3">
    <location>
        <begin position="1"/>
        <end position="34"/>
    </location>
</feature>
<evidence type="ECO:0000313" key="5">
    <source>
        <dbReference type="EMBL" id="MDT0458951.1"/>
    </source>
</evidence>
<dbReference type="InterPro" id="IPR050966">
    <property type="entry name" value="Glutamyl_endopeptidase"/>
</dbReference>
<dbReference type="InterPro" id="IPR001254">
    <property type="entry name" value="Trypsin_dom"/>
</dbReference>
<feature type="region of interest" description="Disordered" evidence="2">
    <location>
        <begin position="62"/>
        <end position="83"/>
    </location>
</feature>
<gene>
    <name evidence="5" type="ORF">RM550_25090</name>
</gene>
<dbReference type="Gene3D" id="2.40.10.10">
    <property type="entry name" value="Trypsin-like serine proteases"/>
    <property type="match status" value="2"/>
</dbReference>
<organism evidence="5 6">
    <name type="scientific">Streptomyces mooreae</name>
    <dbReference type="NCBI Taxonomy" id="3075523"/>
    <lineage>
        <taxon>Bacteria</taxon>
        <taxon>Bacillati</taxon>
        <taxon>Actinomycetota</taxon>
        <taxon>Actinomycetes</taxon>
        <taxon>Kitasatosporales</taxon>
        <taxon>Streptomycetaceae</taxon>
        <taxon>Streptomyces</taxon>
    </lineage>
</organism>
<evidence type="ECO:0000256" key="1">
    <source>
        <dbReference type="ARBA" id="ARBA00022729"/>
    </source>
</evidence>
<comment type="caution">
    <text evidence="5">The sequence shown here is derived from an EMBL/GenBank/DDBJ whole genome shotgun (WGS) entry which is preliminary data.</text>
</comment>
<proteinExistence type="predicted"/>
<evidence type="ECO:0000259" key="4">
    <source>
        <dbReference type="Pfam" id="PF00089"/>
    </source>
</evidence>
<reference evidence="5" key="1">
    <citation type="submission" date="2024-05" db="EMBL/GenBank/DDBJ databases">
        <title>30 novel species of actinomycetes from the DSMZ collection.</title>
        <authorList>
            <person name="Nouioui I."/>
        </authorList>
    </citation>
    <scope>NUCLEOTIDE SEQUENCE</scope>
    <source>
        <strain evidence="5">DSM 41527</strain>
    </source>
</reference>
<protein>
    <submittedName>
        <fullName evidence="5">Trypsin-like peptidase domain-containing protein</fullName>
    </submittedName>
</protein>
<dbReference type="PANTHER" id="PTHR15462">
    <property type="entry name" value="SERINE PROTEASE"/>
    <property type="match status" value="1"/>
</dbReference>
<dbReference type="InterPro" id="IPR018114">
    <property type="entry name" value="TRYPSIN_HIS"/>
</dbReference>
<dbReference type="RefSeq" id="WP_311626012.1">
    <property type="nucleotide sequence ID" value="NZ_JAVRFE010000037.1"/>
</dbReference>
<dbReference type="Proteomes" id="UP001180551">
    <property type="component" value="Unassembled WGS sequence"/>
</dbReference>
<sequence length="322" mass="34233">MSRPTAAHGRLALLLTALLLGVPLALAPGPLAHAAASPDGHAHPAASAATYWTAQRMRAAKPAVVTRSSRAPRPAADPAPPSHPFDGLPQVGTFFWTDGSNTGRFCGGTVVRSPLRNLVVSAGHCLRSPDPKRHLSFVPQYHDGLTPHGIYPVDRIYLDQRYYDLGSDAGARWDYAVVRLGARGDGREVEEVTGGFDLLPYPGYDHRKVRLIGYPGNSDTSHPKPLDCTSSTHRYTSTDPAAPGDFLEIACAGYIGGTSGGPFLVRDFTGYALIGVIGGYHTGGDFPDVSYSSYFTADTLALYAHAVRGDTPAGPRPYPPSK</sequence>
<keyword evidence="6" id="KW-1185">Reference proteome</keyword>
<name>A0ABU2TDD5_9ACTN</name>
<dbReference type="InterPro" id="IPR043504">
    <property type="entry name" value="Peptidase_S1_PA_chymotrypsin"/>
</dbReference>
<dbReference type="SUPFAM" id="SSF50494">
    <property type="entry name" value="Trypsin-like serine proteases"/>
    <property type="match status" value="1"/>
</dbReference>
<evidence type="ECO:0000256" key="3">
    <source>
        <dbReference type="SAM" id="SignalP"/>
    </source>
</evidence>
<dbReference type="PANTHER" id="PTHR15462:SF8">
    <property type="entry name" value="SERINE PROTEASE"/>
    <property type="match status" value="1"/>
</dbReference>
<feature type="domain" description="Peptidase S1" evidence="4">
    <location>
        <begin position="101"/>
        <end position="279"/>
    </location>
</feature>
<evidence type="ECO:0000256" key="2">
    <source>
        <dbReference type="SAM" id="MobiDB-lite"/>
    </source>
</evidence>
<dbReference type="InterPro" id="IPR009003">
    <property type="entry name" value="Peptidase_S1_PA"/>
</dbReference>
<evidence type="ECO:0000313" key="6">
    <source>
        <dbReference type="Proteomes" id="UP001180551"/>
    </source>
</evidence>
<keyword evidence="1 3" id="KW-0732">Signal</keyword>
<dbReference type="PROSITE" id="PS00134">
    <property type="entry name" value="TRYPSIN_HIS"/>
    <property type="match status" value="1"/>
</dbReference>
<accession>A0ABU2TDD5</accession>